<dbReference type="InterPro" id="IPR011114">
    <property type="entry name" value="RuvA_C"/>
</dbReference>
<name>J0LNS6_9BIFI</name>
<keyword evidence="8" id="KW-0378">Hydrolase</keyword>
<keyword evidence="2 6" id="KW-0227">DNA damage</keyword>
<protein>
    <recommendedName>
        <fullName evidence="6">Holliday junction branch migration complex subunit RuvA</fullName>
    </recommendedName>
</protein>
<evidence type="ECO:0000256" key="6">
    <source>
        <dbReference type="HAMAP-Rule" id="MF_00031"/>
    </source>
</evidence>
<dbReference type="Proteomes" id="UP000006415">
    <property type="component" value="Unassembled WGS sequence"/>
</dbReference>
<dbReference type="eggNOG" id="COG0632">
    <property type="taxonomic scope" value="Bacteria"/>
</dbReference>
<gene>
    <name evidence="6" type="primary">ruvA</name>
    <name evidence="8" type="ORF">HMPREF9156_00201</name>
</gene>
<comment type="caution">
    <text evidence="8">The sequence shown here is derived from an EMBL/GenBank/DDBJ whole genome shotgun (WGS) entry which is preliminary data.</text>
</comment>
<evidence type="ECO:0000259" key="7">
    <source>
        <dbReference type="SMART" id="SM00278"/>
    </source>
</evidence>
<evidence type="ECO:0000313" key="9">
    <source>
        <dbReference type="Proteomes" id="UP000006415"/>
    </source>
</evidence>
<accession>J0LNS6</accession>
<dbReference type="Gene3D" id="2.40.50.140">
    <property type="entry name" value="Nucleic acid-binding proteins"/>
    <property type="match status" value="1"/>
</dbReference>
<dbReference type="GO" id="GO:0006281">
    <property type="term" value="P:DNA repair"/>
    <property type="evidence" value="ECO:0007669"/>
    <property type="project" value="UniProtKB-UniRule"/>
</dbReference>
<dbReference type="HOGENOM" id="CLU_087936_2_1_11"/>
<dbReference type="GO" id="GO:0048476">
    <property type="term" value="C:Holliday junction resolvase complex"/>
    <property type="evidence" value="ECO:0007669"/>
    <property type="project" value="UniProtKB-UniRule"/>
</dbReference>
<dbReference type="OrthoDB" id="5293449at2"/>
<feature type="domain" description="Helix-hairpin-helix DNA-binding motif class 1" evidence="7">
    <location>
        <begin position="107"/>
        <end position="126"/>
    </location>
</feature>
<evidence type="ECO:0000256" key="1">
    <source>
        <dbReference type="ARBA" id="ARBA00022490"/>
    </source>
</evidence>
<dbReference type="InterPro" id="IPR036267">
    <property type="entry name" value="RuvA_C_sf"/>
</dbReference>
<evidence type="ECO:0000256" key="2">
    <source>
        <dbReference type="ARBA" id="ARBA00022763"/>
    </source>
</evidence>
<dbReference type="GO" id="GO:0000400">
    <property type="term" value="F:four-way junction DNA binding"/>
    <property type="evidence" value="ECO:0007669"/>
    <property type="project" value="UniProtKB-UniRule"/>
</dbReference>
<comment type="similarity">
    <text evidence="6">Belongs to the RuvA family.</text>
</comment>
<dbReference type="CDD" id="cd14332">
    <property type="entry name" value="UBA_RuvA_C"/>
    <property type="match status" value="1"/>
</dbReference>
<comment type="function">
    <text evidence="6">The RuvA-RuvB-RuvC complex processes Holliday junction (HJ) DNA during genetic recombination and DNA repair, while the RuvA-RuvB complex plays an important role in the rescue of blocked DNA replication forks via replication fork reversal (RFR). RuvA specifically binds to HJ cruciform DNA, conferring on it an open structure. The RuvB hexamer acts as an ATP-dependent pump, pulling dsDNA into and through the RuvAB complex. HJ branch migration allows RuvC to scan DNA until it finds its consensus sequence, where it cleaves and resolves the cruciform DNA.</text>
</comment>
<dbReference type="InterPro" id="IPR003583">
    <property type="entry name" value="Hlx-hairpin-Hlx_DNA-bd_motif"/>
</dbReference>
<dbReference type="GO" id="GO:0005737">
    <property type="term" value="C:cytoplasm"/>
    <property type="evidence" value="ECO:0007669"/>
    <property type="project" value="UniProtKB-SubCell"/>
</dbReference>
<comment type="caution">
    <text evidence="6">Lacks conserved residue(s) required for the propagation of feature annotation.</text>
</comment>
<dbReference type="Gene3D" id="1.10.150.20">
    <property type="entry name" value="5' to 3' exonuclease, C-terminal subdomain"/>
    <property type="match status" value="1"/>
</dbReference>
<dbReference type="HAMAP" id="MF_00031">
    <property type="entry name" value="DNA_HJ_migration_RuvA"/>
    <property type="match status" value="1"/>
</dbReference>
<keyword evidence="8" id="KW-0067">ATP-binding</keyword>
<keyword evidence="4 6" id="KW-0233">DNA recombination</keyword>
<feature type="domain" description="Helix-hairpin-helix DNA-binding motif class 1" evidence="7">
    <location>
        <begin position="72"/>
        <end position="91"/>
    </location>
</feature>
<dbReference type="InterPro" id="IPR000085">
    <property type="entry name" value="RuvA"/>
</dbReference>
<dbReference type="SUPFAM" id="SSF46929">
    <property type="entry name" value="DNA helicase RuvA subunit, C-terminal domain"/>
    <property type="match status" value="1"/>
</dbReference>
<keyword evidence="8" id="KW-0347">Helicase</keyword>
<dbReference type="GO" id="GO:0009379">
    <property type="term" value="C:Holliday junction helicase complex"/>
    <property type="evidence" value="ECO:0007669"/>
    <property type="project" value="InterPro"/>
</dbReference>
<comment type="subcellular location">
    <subcellularLocation>
        <location evidence="6">Cytoplasm</location>
    </subcellularLocation>
</comment>
<evidence type="ECO:0000256" key="3">
    <source>
        <dbReference type="ARBA" id="ARBA00023125"/>
    </source>
</evidence>
<organism evidence="8 9">
    <name type="scientific">Scardovia wiggsiae F0424</name>
    <dbReference type="NCBI Taxonomy" id="857290"/>
    <lineage>
        <taxon>Bacteria</taxon>
        <taxon>Bacillati</taxon>
        <taxon>Actinomycetota</taxon>
        <taxon>Actinomycetes</taxon>
        <taxon>Bifidobacteriales</taxon>
        <taxon>Bifidobacteriaceae</taxon>
        <taxon>Scardovia</taxon>
    </lineage>
</organism>
<dbReference type="NCBIfam" id="TIGR00084">
    <property type="entry name" value="ruvA"/>
    <property type="match status" value="1"/>
</dbReference>
<dbReference type="RefSeq" id="WP_007147269.1">
    <property type="nucleotide sequence ID" value="NZ_AKCI01000001.1"/>
</dbReference>
<dbReference type="Pfam" id="PF01330">
    <property type="entry name" value="RuvA_N"/>
    <property type="match status" value="1"/>
</dbReference>
<keyword evidence="9" id="KW-1185">Reference proteome</keyword>
<dbReference type="EMBL" id="AGZS01000001">
    <property type="protein sequence ID" value="EJD65437.1"/>
    <property type="molecule type" value="Genomic_DNA"/>
</dbReference>
<dbReference type="AlphaFoldDB" id="J0LNS6"/>
<evidence type="ECO:0000313" key="8">
    <source>
        <dbReference type="EMBL" id="EJD65437.1"/>
    </source>
</evidence>
<sequence length="209" mass="22108">MIASLEGDILAVDADSIVIDVNGLGFSVRMSSRDTARLHAGQHERIITQMTVSQDAIGLYGFTDAPSKKLFMQLQKVSGIGPKVAMAILSTLSVQDLSTAIRDNDVTALTRAPGLGKKGAQKIILELRGSVDLELSDGSAQEGSSPQSDATDHNIQQVVLGLVSLGWQQKDAYSAAKTAVGQLGLEEPLGDDDVPRVLRAALSDLDRGR</sequence>
<dbReference type="GO" id="GO:0009378">
    <property type="term" value="F:four-way junction helicase activity"/>
    <property type="evidence" value="ECO:0007669"/>
    <property type="project" value="InterPro"/>
</dbReference>
<keyword evidence="3 6" id="KW-0238">DNA-binding</keyword>
<dbReference type="InterPro" id="IPR013849">
    <property type="entry name" value="DNA_helicase_Holl-junc_RuvA_I"/>
</dbReference>
<dbReference type="SUPFAM" id="SSF50249">
    <property type="entry name" value="Nucleic acid-binding proteins"/>
    <property type="match status" value="1"/>
</dbReference>
<comment type="domain">
    <text evidence="6">Has three domains with a flexible linker between the domains II and III and assumes an 'L' shape. Domain III is highly mobile and contacts RuvB.</text>
</comment>
<dbReference type="GO" id="GO:0005524">
    <property type="term" value="F:ATP binding"/>
    <property type="evidence" value="ECO:0007669"/>
    <property type="project" value="InterPro"/>
</dbReference>
<dbReference type="InterPro" id="IPR010994">
    <property type="entry name" value="RuvA_2-like"/>
</dbReference>
<dbReference type="SUPFAM" id="SSF47781">
    <property type="entry name" value="RuvA domain 2-like"/>
    <property type="match status" value="1"/>
</dbReference>
<evidence type="ECO:0000256" key="4">
    <source>
        <dbReference type="ARBA" id="ARBA00023172"/>
    </source>
</evidence>
<comment type="subunit">
    <text evidence="6">Homotetramer. Forms an RuvA(8)-RuvB(12)-Holliday junction (HJ) complex. HJ DNA is sandwiched between 2 RuvA tetramers; dsDNA enters through RuvA and exits via RuvB. An RuvB hexamer assembles on each DNA strand where it exits the tetramer. Each RuvB hexamer is contacted by two RuvA subunits (via domain III) on 2 adjacent RuvB subunits; this complex drives branch migration. In the full resolvosome a probable DNA-RuvA(4)-RuvB(12)-RuvC(2) complex forms which resolves the HJ.</text>
</comment>
<dbReference type="STRING" id="857290.HMPREF9156_00201"/>
<evidence type="ECO:0000256" key="5">
    <source>
        <dbReference type="ARBA" id="ARBA00023204"/>
    </source>
</evidence>
<keyword evidence="5 6" id="KW-0234">DNA repair</keyword>
<keyword evidence="1 6" id="KW-0963">Cytoplasm</keyword>
<proteinExistence type="inferred from homology"/>
<dbReference type="Pfam" id="PF14520">
    <property type="entry name" value="HHH_5"/>
    <property type="match status" value="1"/>
</dbReference>
<feature type="region of interest" description="Domain III" evidence="6">
    <location>
        <begin position="151"/>
        <end position="209"/>
    </location>
</feature>
<keyword evidence="8" id="KW-0547">Nucleotide-binding</keyword>
<dbReference type="SMART" id="SM00278">
    <property type="entry name" value="HhH1"/>
    <property type="match status" value="2"/>
</dbReference>
<dbReference type="Gene3D" id="1.10.8.10">
    <property type="entry name" value="DNA helicase RuvA subunit, C-terminal domain"/>
    <property type="match status" value="1"/>
</dbReference>
<reference evidence="8 9" key="1">
    <citation type="submission" date="2012-01" db="EMBL/GenBank/DDBJ databases">
        <title>The Genome Sequence of Scardovia wiggsiae F0424.</title>
        <authorList>
            <consortium name="The Broad Institute Genome Sequencing Platform"/>
            <person name="Earl A."/>
            <person name="Ward D."/>
            <person name="Feldgarden M."/>
            <person name="Gevers D."/>
            <person name="Izard J."/>
            <person name="Ganesan A."/>
            <person name="Baranova O.V."/>
            <person name="Blanton J.M."/>
            <person name="Tanner A.C."/>
            <person name="Mathney J."/>
            <person name="Dewhirst F.E."/>
            <person name="Young S.K."/>
            <person name="Zeng Q."/>
            <person name="Gargeya S."/>
            <person name="Fitzgerald M."/>
            <person name="Haas B."/>
            <person name="Abouelleil A."/>
            <person name="Alvarado L."/>
            <person name="Arachchi H.M."/>
            <person name="Berlin A."/>
            <person name="Chapman S.B."/>
            <person name="Gearin G."/>
            <person name="Goldberg J."/>
            <person name="Griggs A."/>
            <person name="Gujja S."/>
            <person name="Hansen M."/>
            <person name="Heiman D."/>
            <person name="Howarth C."/>
            <person name="Larimer J."/>
            <person name="Lui A."/>
            <person name="MacDonald P.J.P."/>
            <person name="McCowen C."/>
            <person name="Montmayeur A."/>
            <person name="Murphy C."/>
            <person name="Neiman D."/>
            <person name="Pearson M."/>
            <person name="Priest M."/>
            <person name="Roberts A."/>
            <person name="Saif S."/>
            <person name="Shea T."/>
            <person name="Sisk P."/>
            <person name="Stolte C."/>
            <person name="Sykes S."/>
            <person name="Wortman J."/>
            <person name="Nusbaum C."/>
            <person name="Birren B."/>
        </authorList>
    </citation>
    <scope>NUCLEOTIDE SEQUENCE [LARGE SCALE GENOMIC DNA]</scope>
    <source>
        <strain evidence="8 9">F0424</strain>
    </source>
</reference>
<dbReference type="GO" id="GO:0006310">
    <property type="term" value="P:DNA recombination"/>
    <property type="evidence" value="ECO:0007669"/>
    <property type="project" value="UniProtKB-UniRule"/>
</dbReference>
<dbReference type="InterPro" id="IPR012340">
    <property type="entry name" value="NA-bd_OB-fold"/>
</dbReference>